<dbReference type="InterPro" id="IPR003593">
    <property type="entry name" value="AAA+_ATPase"/>
</dbReference>
<dbReference type="InterPro" id="IPR027417">
    <property type="entry name" value="P-loop_NTPase"/>
</dbReference>
<keyword evidence="5" id="KW-0997">Cell inner membrane</keyword>
<keyword evidence="6" id="KW-0547">Nucleotide-binding</keyword>
<dbReference type="PANTHER" id="PTHR43297">
    <property type="entry name" value="OLIGOPEPTIDE TRANSPORT ATP-BINDING PROTEIN APPD"/>
    <property type="match status" value="1"/>
</dbReference>
<proteinExistence type="inferred from homology"/>
<comment type="similarity">
    <text evidence="2">Belongs to the ABC transporter superfamily.</text>
</comment>
<evidence type="ECO:0000313" key="12">
    <source>
        <dbReference type="Proteomes" id="UP001597451"/>
    </source>
</evidence>
<dbReference type="PROSITE" id="PS00211">
    <property type="entry name" value="ABC_TRANSPORTER_1"/>
    <property type="match status" value="1"/>
</dbReference>
<keyword evidence="3" id="KW-0813">Transport</keyword>
<dbReference type="CDD" id="cd03257">
    <property type="entry name" value="ABC_NikE_OppD_transporters"/>
    <property type="match status" value="1"/>
</dbReference>
<reference evidence="12" key="1">
    <citation type="journal article" date="2019" name="Int. J. Syst. Evol. Microbiol.">
        <title>The Global Catalogue of Microorganisms (GCM) 10K type strain sequencing project: providing services to taxonomists for standard genome sequencing and annotation.</title>
        <authorList>
            <consortium name="The Broad Institute Genomics Platform"/>
            <consortium name="The Broad Institute Genome Sequencing Center for Infectious Disease"/>
            <person name="Wu L."/>
            <person name="Ma J."/>
        </authorList>
    </citation>
    <scope>NUCLEOTIDE SEQUENCE [LARGE SCALE GENOMIC DNA]</scope>
    <source>
        <strain evidence="12">TISTR 1858</strain>
    </source>
</reference>
<dbReference type="RefSeq" id="WP_379560181.1">
    <property type="nucleotide sequence ID" value="NZ_JBHUMX010000003.1"/>
</dbReference>
<evidence type="ECO:0000256" key="6">
    <source>
        <dbReference type="ARBA" id="ARBA00022741"/>
    </source>
</evidence>
<name>A0ABW5PW05_9BACI</name>
<comment type="caution">
    <text evidence="11">The sequence shown here is derived from an EMBL/GenBank/DDBJ whole genome shotgun (WGS) entry which is preliminary data.</text>
</comment>
<dbReference type="Gene3D" id="3.40.50.300">
    <property type="entry name" value="P-loop containing nucleotide triphosphate hydrolases"/>
    <property type="match status" value="1"/>
</dbReference>
<dbReference type="PROSITE" id="PS50893">
    <property type="entry name" value="ABC_TRANSPORTER_2"/>
    <property type="match status" value="1"/>
</dbReference>
<evidence type="ECO:0000256" key="9">
    <source>
        <dbReference type="ARBA" id="ARBA00023136"/>
    </source>
</evidence>
<evidence type="ECO:0000256" key="3">
    <source>
        <dbReference type="ARBA" id="ARBA00022448"/>
    </source>
</evidence>
<dbReference type="SMART" id="SM00382">
    <property type="entry name" value="AAA"/>
    <property type="match status" value="1"/>
</dbReference>
<evidence type="ECO:0000256" key="8">
    <source>
        <dbReference type="ARBA" id="ARBA00022967"/>
    </source>
</evidence>
<dbReference type="InterPro" id="IPR003439">
    <property type="entry name" value="ABC_transporter-like_ATP-bd"/>
</dbReference>
<protein>
    <submittedName>
        <fullName evidence="11">ABC transporter ATP-binding protein</fullName>
    </submittedName>
</protein>
<keyword evidence="9" id="KW-0472">Membrane</keyword>
<evidence type="ECO:0000256" key="7">
    <source>
        <dbReference type="ARBA" id="ARBA00022840"/>
    </source>
</evidence>
<organism evidence="11 12">
    <name type="scientific">Oceanobacillus kapialis</name>
    <dbReference type="NCBI Taxonomy" id="481353"/>
    <lineage>
        <taxon>Bacteria</taxon>
        <taxon>Bacillati</taxon>
        <taxon>Bacillota</taxon>
        <taxon>Bacilli</taxon>
        <taxon>Bacillales</taxon>
        <taxon>Bacillaceae</taxon>
        <taxon>Oceanobacillus</taxon>
    </lineage>
</organism>
<feature type="domain" description="ABC transporter" evidence="10">
    <location>
        <begin position="3"/>
        <end position="246"/>
    </location>
</feature>
<dbReference type="Proteomes" id="UP001597451">
    <property type="component" value="Unassembled WGS sequence"/>
</dbReference>
<evidence type="ECO:0000256" key="2">
    <source>
        <dbReference type="ARBA" id="ARBA00005417"/>
    </source>
</evidence>
<keyword evidence="8" id="KW-1278">Translocase</keyword>
<dbReference type="SUPFAM" id="SSF52540">
    <property type="entry name" value="P-loop containing nucleoside triphosphate hydrolases"/>
    <property type="match status" value="1"/>
</dbReference>
<evidence type="ECO:0000256" key="5">
    <source>
        <dbReference type="ARBA" id="ARBA00022519"/>
    </source>
</evidence>
<evidence type="ECO:0000256" key="1">
    <source>
        <dbReference type="ARBA" id="ARBA00004202"/>
    </source>
</evidence>
<evidence type="ECO:0000259" key="10">
    <source>
        <dbReference type="PROSITE" id="PS50893"/>
    </source>
</evidence>
<keyword evidence="4" id="KW-1003">Cell membrane</keyword>
<gene>
    <name evidence="11" type="ORF">ACFSUN_01870</name>
</gene>
<comment type="subcellular location">
    <subcellularLocation>
        <location evidence="1">Cell membrane</location>
        <topology evidence="1">Peripheral membrane protein</topology>
    </subcellularLocation>
</comment>
<dbReference type="EMBL" id="JBHUMX010000003">
    <property type="protein sequence ID" value="MFD2627536.1"/>
    <property type="molecule type" value="Genomic_DNA"/>
</dbReference>
<dbReference type="InterPro" id="IPR050388">
    <property type="entry name" value="ABC_Ni/Peptide_Import"/>
</dbReference>
<sequence length="268" mass="29584">MILSIENVSVKTKTHTIVDNVSLSIQKGEWFALVGQSGSGKSMLSQAIGQLLPTSLQVEGEILLGDTSLTSLDKREIRKIRGKRVTYIFQDYAGSFTPFRTIGQHFKEFMQVQGISSVGEQKDRIAEALESVGLPADLAGRYPSQLSGGQLQRASIALALLFSPELVIADEMTTALDSVSGHRILELLRKKQEETNCAILFITHDWRHVRKYANRLAVMKEGKIVETGGKHRILDHPQHAYTRALIEAAPLLKKGLPSGLDQEEGHLC</sequence>
<dbReference type="Pfam" id="PF00005">
    <property type="entry name" value="ABC_tran"/>
    <property type="match status" value="1"/>
</dbReference>
<dbReference type="GO" id="GO:0005524">
    <property type="term" value="F:ATP binding"/>
    <property type="evidence" value="ECO:0007669"/>
    <property type="project" value="UniProtKB-KW"/>
</dbReference>
<keyword evidence="7 11" id="KW-0067">ATP-binding</keyword>
<dbReference type="PANTHER" id="PTHR43297:SF14">
    <property type="entry name" value="ATPASE AAA-TYPE CORE DOMAIN-CONTAINING PROTEIN"/>
    <property type="match status" value="1"/>
</dbReference>
<dbReference type="InterPro" id="IPR017871">
    <property type="entry name" value="ABC_transporter-like_CS"/>
</dbReference>
<evidence type="ECO:0000256" key="4">
    <source>
        <dbReference type="ARBA" id="ARBA00022475"/>
    </source>
</evidence>
<evidence type="ECO:0000313" key="11">
    <source>
        <dbReference type="EMBL" id="MFD2627536.1"/>
    </source>
</evidence>
<accession>A0ABW5PW05</accession>
<keyword evidence="12" id="KW-1185">Reference proteome</keyword>